<comment type="caution">
    <text evidence="9">The sequence shown here is derived from an EMBL/GenBank/DDBJ whole genome shotgun (WGS) entry which is preliminary data.</text>
</comment>
<dbReference type="EMBL" id="SZYD01000011">
    <property type="protein sequence ID" value="KAD4888309.1"/>
    <property type="molecule type" value="Genomic_DNA"/>
</dbReference>
<accession>A0A5N6NI08</accession>
<name>A0A5N6NI08_9ASTR</name>
<evidence type="ECO:0000256" key="6">
    <source>
        <dbReference type="ARBA" id="ARBA00023157"/>
    </source>
</evidence>
<evidence type="ECO:0000256" key="5">
    <source>
        <dbReference type="ARBA" id="ARBA00022729"/>
    </source>
</evidence>
<keyword evidence="6" id="KW-1015">Disulfide bond</keyword>
<keyword evidence="4 7" id="KW-0964">Secreted</keyword>
<proteinExistence type="inferred from homology"/>
<evidence type="ECO:0000256" key="1">
    <source>
        <dbReference type="ARBA" id="ARBA00004613"/>
    </source>
</evidence>
<evidence type="ECO:0000256" key="7">
    <source>
        <dbReference type="RuleBase" id="RU367102"/>
    </source>
</evidence>
<evidence type="ECO:0000313" key="10">
    <source>
        <dbReference type="Proteomes" id="UP000326396"/>
    </source>
</evidence>
<dbReference type="OrthoDB" id="614712at2759"/>
<dbReference type="GO" id="GO:0005576">
    <property type="term" value="C:extracellular region"/>
    <property type="evidence" value="ECO:0007669"/>
    <property type="project" value="UniProtKB-SubCell"/>
</dbReference>
<keyword evidence="3 7" id="KW-0217">Developmental protein</keyword>
<dbReference type="AlphaFoldDB" id="A0A5N6NI08"/>
<organism evidence="9 10">
    <name type="scientific">Mikania micrantha</name>
    <name type="common">bitter vine</name>
    <dbReference type="NCBI Taxonomy" id="192012"/>
    <lineage>
        <taxon>Eukaryota</taxon>
        <taxon>Viridiplantae</taxon>
        <taxon>Streptophyta</taxon>
        <taxon>Embryophyta</taxon>
        <taxon>Tracheophyta</taxon>
        <taxon>Spermatophyta</taxon>
        <taxon>Magnoliopsida</taxon>
        <taxon>eudicotyledons</taxon>
        <taxon>Gunneridae</taxon>
        <taxon>Pentapetalae</taxon>
        <taxon>asterids</taxon>
        <taxon>campanulids</taxon>
        <taxon>Asterales</taxon>
        <taxon>Asteraceae</taxon>
        <taxon>Asteroideae</taxon>
        <taxon>Heliantheae alliance</taxon>
        <taxon>Eupatorieae</taxon>
        <taxon>Mikania</taxon>
    </lineage>
</organism>
<keyword evidence="10" id="KW-1185">Reference proteome</keyword>
<keyword evidence="5" id="KW-0732">Signal</keyword>
<reference evidence="9 10" key="1">
    <citation type="submission" date="2019-05" db="EMBL/GenBank/DDBJ databases">
        <title>Mikania micrantha, genome provides insights into the molecular mechanism of rapid growth.</title>
        <authorList>
            <person name="Liu B."/>
        </authorList>
    </citation>
    <scope>NUCLEOTIDE SEQUENCE [LARGE SCALE GENOMIC DNA]</scope>
    <source>
        <strain evidence="9">NLD-2019</strain>
        <tissue evidence="9">Leaf</tissue>
    </source>
</reference>
<feature type="region of interest" description="Disordered" evidence="8">
    <location>
        <begin position="1"/>
        <end position="29"/>
    </location>
</feature>
<evidence type="ECO:0000256" key="4">
    <source>
        <dbReference type="ARBA" id="ARBA00022525"/>
    </source>
</evidence>
<evidence type="ECO:0000313" key="9">
    <source>
        <dbReference type="EMBL" id="KAD4888309.1"/>
    </source>
</evidence>
<gene>
    <name evidence="9" type="ORF">E3N88_20382</name>
</gene>
<evidence type="ECO:0000256" key="3">
    <source>
        <dbReference type="ARBA" id="ARBA00022473"/>
    </source>
</evidence>
<dbReference type="GO" id="GO:0010052">
    <property type="term" value="P:guard cell differentiation"/>
    <property type="evidence" value="ECO:0007669"/>
    <property type="project" value="UniProtKB-UniRule"/>
</dbReference>
<dbReference type="PANTHER" id="PTHR33109">
    <property type="entry name" value="EPIDERMAL PATTERNING FACTOR-LIKE PROTEIN 4"/>
    <property type="match status" value="1"/>
</dbReference>
<comment type="subcellular location">
    <subcellularLocation>
        <location evidence="1 7">Secreted</location>
    </subcellularLocation>
</comment>
<evidence type="ECO:0000256" key="8">
    <source>
        <dbReference type="SAM" id="MobiDB-lite"/>
    </source>
</evidence>
<sequence length="263" mass="28744">MSASTNLWHARLGHPSSQPDDDGKLNGETDHLVLQPAGSTGVTERMTGNQLPNDFSIGPDTGIVDRMTRNQMPGESSSCPSRAEAGLCSSSSGLGMLGVERWLGFRWMSAKKKREINTQHHHITLYPEMGCGYNPKLLHLHLTISLLFLLVPLTTQLRSLAQGNSVSLTSSQANSVSSSVTYPQVEVRKMILRGQIGSRPPRCERRCGSCGHCEAIQVPTTPQIKAAINAVKNPTVEYARGDYSSNYKPMSWKCKCGSFIFNP</sequence>
<dbReference type="InterPro" id="IPR039455">
    <property type="entry name" value="EPFL"/>
</dbReference>
<dbReference type="PANTHER" id="PTHR33109:SF7">
    <property type="entry name" value="EPIDERMAL PATTERNING FACTOR-LIKE PROTEIN 2"/>
    <property type="match status" value="1"/>
</dbReference>
<evidence type="ECO:0000256" key="2">
    <source>
        <dbReference type="ARBA" id="ARBA00008127"/>
    </source>
</evidence>
<dbReference type="Proteomes" id="UP000326396">
    <property type="component" value="Linkage Group LG19"/>
</dbReference>
<protein>
    <recommendedName>
        <fullName evidence="7">Epidermal patterning factor-like protein</fullName>
    </recommendedName>
</protein>
<comment type="function">
    <text evidence="7">Controls stomatal patterning.</text>
</comment>
<comment type="similarity">
    <text evidence="2 7">Belongs to the plant cysteine rich small secretory peptide family. Epidermal patterning factor subfamily.</text>
</comment>
<dbReference type="Pfam" id="PF17181">
    <property type="entry name" value="EPF"/>
    <property type="match status" value="1"/>
</dbReference>